<keyword evidence="2" id="KW-1185">Reference proteome</keyword>
<reference evidence="1" key="1">
    <citation type="journal article" date="2014" name="Nat. Commun.">
        <title>Multiple recent horizontal transfers of a large genomic region in cheese making fungi.</title>
        <authorList>
            <person name="Cheeseman K."/>
            <person name="Ropars J."/>
            <person name="Renault P."/>
            <person name="Dupont J."/>
            <person name="Gouzy J."/>
            <person name="Branca A."/>
            <person name="Abraham A.L."/>
            <person name="Ceppi M."/>
            <person name="Conseiller E."/>
            <person name="Debuchy R."/>
            <person name="Malagnac F."/>
            <person name="Goarin A."/>
            <person name="Silar P."/>
            <person name="Lacoste S."/>
            <person name="Sallet E."/>
            <person name="Bensimon A."/>
            <person name="Giraud T."/>
            <person name="Brygoo Y."/>
        </authorList>
    </citation>
    <scope>NUCLEOTIDE SEQUENCE [LARGE SCALE GENOMIC DNA]</scope>
    <source>
        <strain evidence="1">FM164</strain>
    </source>
</reference>
<dbReference type="OrthoDB" id="4283334at2759"/>
<evidence type="ECO:0000313" key="2">
    <source>
        <dbReference type="Proteomes" id="UP000030686"/>
    </source>
</evidence>
<dbReference type="AlphaFoldDB" id="W6PQF9"/>
<dbReference type="EMBL" id="HG792015">
    <property type="protein sequence ID" value="CDM26418.1"/>
    <property type="molecule type" value="Genomic_DNA"/>
</dbReference>
<protein>
    <submittedName>
        <fullName evidence="1">Genomic scaffold, ProqFM164S01</fullName>
    </submittedName>
</protein>
<dbReference type="Proteomes" id="UP000030686">
    <property type="component" value="Unassembled WGS sequence"/>
</dbReference>
<sequence>MLRFFATHGELHSPSSQHWVLPRAARPLANEKFGGIFKPRPAPSFVFARRRRSCP</sequence>
<proteinExistence type="predicted"/>
<evidence type="ECO:0000313" key="1">
    <source>
        <dbReference type="EMBL" id="CDM26418.1"/>
    </source>
</evidence>
<gene>
    <name evidence="1" type="ORF">PROQFM164_S01g000227</name>
</gene>
<accession>W6PQF9</accession>
<name>W6PQF9_PENRF</name>
<organism evidence="1 2">
    <name type="scientific">Penicillium roqueforti (strain FM164)</name>
    <dbReference type="NCBI Taxonomy" id="1365484"/>
    <lineage>
        <taxon>Eukaryota</taxon>
        <taxon>Fungi</taxon>
        <taxon>Dikarya</taxon>
        <taxon>Ascomycota</taxon>
        <taxon>Pezizomycotina</taxon>
        <taxon>Eurotiomycetes</taxon>
        <taxon>Eurotiomycetidae</taxon>
        <taxon>Eurotiales</taxon>
        <taxon>Aspergillaceae</taxon>
        <taxon>Penicillium</taxon>
    </lineage>
</organism>